<dbReference type="GO" id="GO:0006623">
    <property type="term" value="P:protein targeting to vacuole"/>
    <property type="evidence" value="ECO:0007669"/>
    <property type="project" value="TreeGrafter"/>
</dbReference>
<dbReference type="GO" id="GO:0010008">
    <property type="term" value="C:endosome membrane"/>
    <property type="evidence" value="ECO:0007669"/>
    <property type="project" value="UniProtKB-SubCell"/>
</dbReference>
<dbReference type="InterPro" id="IPR049425">
    <property type="entry name" value="Vps27_GAT-like"/>
</dbReference>
<evidence type="ECO:0000256" key="6">
    <source>
        <dbReference type="ARBA" id="ARBA00022753"/>
    </source>
</evidence>
<feature type="domain" description="FYVE-type" evidence="13">
    <location>
        <begin position="176"/>
        <end position="236"/>
    </location>
</feature>
<dbReference type="SMART" id="SM00288">
    <property type="entry name" value="VHS"/>
    <property type="match status" value="1"/>
</dbReference>
<evidence type="ECO:0000256" key="1">
    <source>
        <dbReference type="ARBA" id="ARBA00004125"/>
    </source>
</evidence>
<feature type="region of interest" description="Disordered" evidence="12">
    <location>
        <begin position="512"/>
        <end position="617"/>
    </location>
</feature>
<feature type="compositionally biased region" description="Basic and acidic residues" evidence="12">
    <location>
        <begin position="538"/>
        <end position="554"/>
    </location>
</feature>
<organism evidence="15 16">
    <name type="scientific">Maudiozyma humilis</name>
    <name type="common">Sour dough yeast</name>
    <name type="synonym">Kazachstania humilis</name>
    <dbReference type="NCBI Taxonomy" id="51915"/>
    <lineage>
        <taxon>Eukaryota</taxon>
        <taxon>Fungi</taxon>
        <taxon>Dikarya</taxon>
        <taxon>Ascomycota</taxon>
        <taxon>Saccharomycotina</taxon>
        <taxon>Saccharomycetes</taxon>
        <taxon>Saccharomycetales</taxon>
        <taxon>Saccharomycetaceae</taxon>
        <taxon>Maudiozyma</taxon>
    </lineage>
</organism>
<feature type="compositionally biased region" description="Basic residues" evidence="12">
    <location>
        <begin position="242"/>
        <end position="256"/>
    </location>
</feature>
<dbReference type="PROSITE" id="PS50330">
    <property type="entry name" value="UIM"/>
    <property type="match status" value="2"/>
</dbReference>
<sequence>MSIYSVQEFDLLIQKATSESIPNGELDLPYALEVSDVVRSRKLPPKDCMRCLKKRITTTTDNPNTQLSSWKLVDVCVKNGGTAFLVEICSREFMDTFEHTILKLNENRRNMDSDELYTAVTKLFYELYVAFKNDSQLHYIANVYSKLKSRGIEFPTHLVDESNPMAMFDSKTPADWVDSDACMICSKKFSVLNRRHHCRSCGGIFCQEHSSHNIPLPDLGITEEVRVCDNCFEDYDLKKHKGHKKKKRSHSSKHKRNSESYSSENEDEDLKRAIELSLQETGNAVQESPSPVVEPVKSSSQELEMEEDADLKAAIEASLREAEEAKARNSYASVPIQNNSMPQFAPAPSNDLTTAEEEDIYLFASLVEKMKTQSVTDILEDTQLQRLYQKVIASKPKINNSLNEKINKYNTLIEMNSKISDIMNIYDSLLEQQLRNINISQQYSLPQQPSDPYAITQPLPNPTPNKSTVSPVQNQYAQPVQQQMQPPHSEYSQESAAPITNGQSIQQTVYPVHEEPQQSSTQVPSEPPYPDEPQEDNSNGKEHPAVEGQSEPKENLPYPKEQVEQETGPQKITNFDFPAVPAHKVQGNTPYNEEAVPSEPPQQEAEEPKEEELLLEL</sequence>
<dbReference type="FunFam" id="1.25.40.90:FF:000039">
    <property type="entry name" value="Vacuolar protein sorting-associated protein 27"/>
    <property type="match status" value="1"/>
</dbReference>
<evidence type="ECO:0000256" key="8">
    <source>
        <dbReference type="ARBA" id="ARBA00022833"/>
    </source>
</evidence>
<reference evidence="15 16" key="1">
    <citation type="journal article" date="2023" name="Elife">
        <title>Identification of key yeast species and microbe-microbe interactions impacting larval growth of Drosophila in the wild.</title>
        <authorList>
            <person name="Mure A."/>
            <person name="Sugiura Y."/>
            <person name="Maeda R."/>
            <person name="Honda K."/>
            <person name="Sakurai N."/>
            <person name="Takahashi Y."/>
            <person name="Watada M."/>
            <person name="Katoh T."/>
            <person name="Gotoh A."/>
            <person name="Gotoh Y."/>
            <person name="Taniguchi I."/>
            <person name="Nakamura K."/>
            <person name="Hayashi T."/>
            <person name="Katayama T."/>
            <person name="Uemura T."/>
            <person name="Hattori Y."/>
        </authorList>
    </citation>
    <scope>NUCLEOTIDE SEQUENCE [LARGE SCALE GENOMIC DNA]</scope>
    <source>
        <strain evidence="15 16">KH-74</strain>
    </source>
</reference>
<evidence type="ECO:0000256" key="7">
    <source>
        <dbReference type="ARBA" id="ARBA00022771"/>
    </source>
</evidence>
<dbReference type="PANTHER" id="PTHR47794">
    <property type="entry name" value="VACUOLAR PROTEIN SORTING-ASSOCIATED PROTEIN 27"/>
    <property type="match status" value="1"/>
</dbReference>
<keyword evidence="4" id="KW-0479">Metal-binding</keyword>
<dbReference type="Pfam" id="PF00790">
    <property type="entry name" value="VHS"/>
    <property type="match status" value="1"/>
</dbReference>
<evidence type="ECO:0000256" key="4">
    <source>
        <dbReference type="ARBA" id="ARBA00022723"/>
    </source>
</evidence>
<dbReference type="CDD" id="cd21385">
    <property type="entry name" value="GAT_Vps27"/>
    <property type="match status" value="1"/>
</dbReference>
<dbReference type="InterPro" id="IPR003903">
    <property type="entry name" value="UIM_dom"/>
</dbReference>
<evidence type="ECO:0000256" key="10">
    <source>
        <dbReference type="PIRNR" id="PIRNR036956"/>
    </source>
</evidence>
<dbReference type="Proteomes" id="UP001377567">
    <property type="component" value="Unassembled WGS sequence"/>
</dbReference>
<dbReference type="PROSITE" id="PS50178">
    <property type="entry name" value="ZF_FYVE"/>
    <property type="match status" value="1"/>
</dbReference>
<accession>A0AAV5RWW4</accession>
<protein>
    <recommendedName>
        <fullName evidence="3 10">Vacuolar protein sorting-associated protein 27</fullName>
    </recommendedName>
</protein>
<dbReference type="Gene3D" id="1.20.5.1940">
    <property type="match status" value="1"/>
</dbReference>
<keyword evidence="9 10" id="KW-0472">Membrane</keyword>
<dbReference type="GO" id="GO:0043130">
    <property type="term" value="F:ubiquitin binding"/>
    <property type="evidence" value="ECO:0007669"/>
    <property type="project" value="InterPro"/>
</dbReference>
<comment type="similarity">
    <text evidence="2 10">Belongs to the VPS27 family.</text>
</comment>
<dbReference type="InterPro" id="IPR017073">
    <property type="entry name" value="HGS/VPS27"/>
</dbReference>
<feature type="compositionally biased region" description="Low complexity" evidence="12">
    <location>
        <begin position="593"/>
        <end position="603"/>
    </location>
</feature>
<evidence type="ECO:0000256" key="5">
    <source>
        <dbReference type="ARBA" id="ARBA00022737"/>
    </source>
</evidence>
<dbReference type="GO" id="GO:0008270">
    <property type="term" value="F:zinc ion binding"/>
    <property type="evidence" value="ECO:0007669"/>
    <property type="project" value="UniProtKB-KW"/>
</dbReference>
<dbReference type="PANTHER" id="PTHR47794:SF1">
    <property type="entry name" value="VACUOLAR PROTEIN SORTING-ASSOCIATED PROTEIN 27"/>
    <property type="match status" value="1"/>
</dbReference>
<dbReference type="Gene3D" id="6.10.140.100">
    <property type="match status" value="1"/>
</dbReference>
<dbReference type="GO" id="GO:0032266">
    <property type="term" value="F:phosphatidylinositol-3-phosphate binding"/>
    <property type="evidence" value="ECO:0007669"/>
    <property type="project" value="UniProtKB-ARBA"/>
</dbReference>
<feature type="compositionally biased region" description="Acidic residues" evidence="12">
    <location>
        <begin position="604"/>
        <end position="617"/>
    </location>
</feature>
<dbReference type="Pfam" id="PF01363">
    <property type="entry name" value="FYVE"/>
    <property type="match status" value="1"/>
</dbReference>
<dbReference type="GO" id="GO:0033565">
    <property type="term" value="C:ESCRT-0 complex"/>
    <property type="evidence" value="ECO:0007669"/>
    <property type="project" value="TreeGrafter"/>
</dbReference>
<feature type="region of interest" description="Disordered" evidence="12">
    <location>
        <begin position="242"/>
        <end position="269"/>
    </location>
</feature>
<dbReference type="GO" id="GO:0043328">
    <property type="term" value="P:protein transport to vacuole involved in ubiquitin-dependent protein catabolic process via the multivesicular body sorting pathway"/>
    <property type="evidence" value="ECO:0007669"/>
    <property type="project" value="TreeGrafter"/>
</dbReference>
<dbReference type="SMART" id="SM00064">
    <property type="entry name" value="FYVE"/>
    <property type="match status" value="1"/>
</dbReference>
<dbReference type="InterPro" id="IPR000306">
    <property type="entry name" value="Znf_FYVE"/>
</dbReference>
<dbReference type="CDD" id="cd15760">
    <property type="entry name" value="FYVE_scVPS27p_like"/>
    <property type="match status" value="1"/>
</dbReference>
<dbReference type="Gene3D" id="3.30.40.10">
    <property type="entry name" value="Zinc/RING finger domain, C3HC4 (zinc finger)"/>
    <property type="match status" value="1"/>
</dbReference>
<keyword evidence="5" id="KW-0677">Repeat</keyword>
<dbReference type="SUPFAM" id="SSF57903">
    <property type="entry name" value="FYVE/PHD zinc finger"/>
    <property type="match status" value="1"/>
</dbReference>
<dbReference type="AlphaFoldDB" id="A0AAV5RWW4"/>
<evidence type="ECO:0000259" key="14">
    <source>
        <dbReference type="PROSITE" id="PS50179"/>
    </source>
</evidence>
<keyword evidence="7 11" id="KW-0863">Zinc-finger</keyword>
<comment type="subunit">
    <text evidence="10">Component of the ESCRT-0 complex composed of HSE1 and VPS27.</text>
</comment>
<keyword evidence="6 10" id="KW-0967">Endosome</keyword>
<dbReference type="InterPro" id="IPR008942">
    <property type="entry name" value="ENTH_VHS"/>
</dbReference>
<comment type="subcellular location">
    <subcellularLocation>
        <location evidence="1 10">Endosome membrane</location>
        <topology evidence="1 10">Peripheral membrane protein</topology>
        <orientation evidence="1 10">Cytoplasmic side</orientation>
    </subcellularLocation>
</comment>
<evidence type="ECO:0000256" key="11">
    <source>
        <dbReference type="PROSITE-ProRule" id="PRU00091"/>
    </source>
</evidence>
<feature type="domain" description="VHS" evidence="14">
    <location>
        <begin position="18"/>
        <end position="155"/>
    </location>
</feature>
<dbReference type="Gene3D" id="1.25.40.90">
    <property type="match status" value="1"/>
</dbReference>
<evidence type="ECO:0000256" key="9">
    <source>
        <dbReference type="ARBA" id="ARBA00023136"/>
    </source>
</evidence>
<keyword evidence="16" id="KW-1185">Reference proteome</keyword>
<dbReference type="InterPro" id="IPR011011">
    <property type="entry name" value="Znf_FYVE_PHD"/>
</dbReference>
<dbReference type="EMBL" id="BTGD01000006">
    <property type="protein sequence ID" value="GMM55925.1"/>
    <property type="molecule type" value="Genomic_DNA"/>
</dbReference>
<evidence type="ECO:0000256" key="2">
    <source>
        <dbReference type="ARBA" id="ARBA00008597"/>
    </source>
</evidence>
<name>A0AAV5RWW4_MAUHU</name>
<evidence type="ECO:0000256" key="3">
    <source>
        <dbReference type="ARBA" id="ARBA00017753"/>
    </source>
</evidence>
<evidence type="ECO:0000256" key="12">
    <source>
        <dbReference type="SAM" id="MobiDB-lite"/>
    </source>
</evidence>
<evidence type="ECO:0000313" key="16">
    <source>
        <dbReference type="Proteomes" id="UP001377567"/>
    </source>
</evidence>
<gene>
    <name evidence="15" type="ORF">DAKH74_025410</name>
</gene>
<comment type="caution">
    <text evidence="15">The sequence shown here is derived from an EMBL/GenBank/DDBJ whole genome shotgun (WGS) entry which is preliminary data.</text>
</comment>
<dbReference type="Pfam" id="PF21356">
    <property type="entry name" value="Vps27_GAT-like"/>
    <property type="match status" value="1"/>
</dbReference>
<dbReference type="SUPFAM" id="SSF48464">
    <property type="entry name" value="ENTH/VHS domain"/>
    <property type="match status" value="1"/>
</dbReference>
<dbReference type="PROSITE" id="PS50179">
    <property type="entry name" value="VHS"/>
    <property type="match status" value="1"/>
</dbReference>
<dbReference type="CDD" id="cd16979">
    <property type="entry name" value="VHS_Vps27"/>
    <property type="match status" value="1"/>
</dbReference>
<dbReference type="InterPro" id="IPR017455">
    <property type="entry name" value="Znf_FYVE-rel"/>
</dbReference>
<dbReference type="SMART" id="SM00726">
    <property type="entry name" value="UIM"/>
    <property type="match status" value="2"/>
</dbReference>
<dbReference type="InterPro" id="IPR013083">
    <property type="entry name" value="Znf_RING/FYVE/PHD"/>
</dbReference>
<proteinExistence type="inferred from homology"/>
<dbReference type="Pfam" id="PF02809">
    <property type="entry name" value="UIM"/>
    <property type="match status" value="2"/>
</dbReference>
<keyword evidence="8" id="KW-0862">Zinc</keyword>
<comment type="function">
    <text evidence="10">Component of the ESCRT-0 complex which is the sorting receptor for ubiquitinated cargo proteins at the multivesicular body (MVB) and recruits ESCRT-I to the MVB outer membrane.</text>
</comment>
<feature type="region of interest" description="Disordered" evidence="12">
    <location>
        <begin position="444"/>
        <end position="472"/>
    </location>
</feature>
<dbReference type="PIRSF" id="PIRSF036956">
    <property type="entry name" value="Hrs_Vps27"/>
    <property type="match status" value="1"/>
</dbReference>
<dbReference type="InterPro" id="IPR002014">
    <property type="entry name" value="VHS_dom"/>
</dbReference>
<evidence type="ECO:0000313" key="15">
    <source>
        <dbReference type="EMBL" id="GMM55925.1"/>
    </source>
</evidence>
<evidence type="ECO:0000259" key="13">
    <source>
        <dbReference type="PROSITE" id="PS50178"/>
    </source>
</evidence>